<sequence>MKTTNMGVSFRTATCLLVVLQISVEADAARVPTGTALAPVQEIVRGNGTEPATLDVQRAESNEAFNIINDLFEGLVSIDAGGQPRPALAASWETSDNVTWTFHLRSGLTWSDGSPLTARDVVFSWRRLADPKTASPYASFADYAHIKNAVQVMQGKLAPDQLGITAPDDRTVKVTLEQPVSYFLQFVAHPSLFPVSEHNLEQYGDSWTRPGHMVSSGPYKLEQWVVNEKIVVSRNGRYWNNADTVINKATYLPLSDSTAELNRYLAGEINLTDTISAIDFPRMKKERPSEVKVSPILGVFYYEINNRRAPFNDARVRQALDLALDKGVIANKVLGKGQQPAWTVLPLSMGETALTPPEWATWTQEKRVAKAQALLQAAGYSSSHPLQFSLLYNASEDNRRLAIAAASMWKKTLGAQVNLQNQEWKTLLDTMHQGQFDMVRYLWAGDYNEPSTFLNTFRSGDSQNTAFYRSPAFDAAVKAAGLASTSKEAAKYYQQASNIISSDAPVIPVFYSVQNRMVKPQVGGYAPSTLGFYYMKDLYLRK</sequence>
<dbReference type="EMBL" id="JXNU01000003">
    <property type="protein sequence ID" value="KKF36875.1"/>
    <property type="molecule type" value="Genomic_DNA"/>
</dbReference>
<dbReference type="InterPro" id="IPR039424">
    <property type="entry name" value="SBP_5"/>
</dbReference>
<reference evidence="7 8" key="1">
    <citation type="submission" date="2015-01" db="EMBL/GenBank/DDBJ databases">
        <title>Erwinia tracheiphila.</title>
        <authorList>
            <person name="Shapiro L.R."/>
        </authorList>
    </citation>
    <scope>NUCLEOTIDE SEQUENCE [LARGE SCALE GENOMIC DNA]</scope>
    <source>
        <strain evidence="7 8">BuffGH</strain>
    </source>
</reference>
<dbReference type="CDD" id="cd08504">
    <property type="entry name" value="PBP2_OppA"/>
    <property type="match status" value="1"/>
</dbReference>
<organism evidence="7 8">
    <name type="scientific">Erwinia tracheiphila</name>
    <dbReference type="NCBI Taxonomy" id="65700"/>
    <lineage>
        <taxon>Bacteria</taxon>
        <taxon>Pseudomonadati</taxon>
        <taxon>Pseudomonadota</taxon>
        <taxon>Gammaproteobacteria</taxon>
        <taxon>Enterobacterales</taxon>
        <taxon>Erwiniaceae</taxon>
        <taxon>Erwinia</taxon>
    </lineage>
</organism>
<dbReference type="Gene3D" id="3.10.105.10">
    <property type="entry name" value="Dipeptide-binding Protein, Domain 3"/>
    <property type="match status" value="1"/>
</dbReference>
<dbReference type="PANTHER" id="PTHR30290">
    <property type="entry name" value="PERIPLASMIC BINDING COMPONENT OF ABC TRANSPORTER"/>
    <property type="match status" value="1"/>
</dbReference>
<feature type="signal peptide" evidence="5">
    <location>
        <begin position="1"/>
        <end position="28"/>
    </location>
</feature>
<keyword evidence="3" id="KW-0813">Transport</keyword>
<evidence type="ECO:0000256" key="3">
    <source>
        <dbReference type="ARBA" id="ARBA00022448"/>
    </source>
</evidence>
<gene>
    <name evidence="7" type="ORF">SY86_17895</name>
</gene>
<dbReference type="GO" id="GO:0030288">
    <property type="term" value="C:outer membrane-bounded periplasmic space"/>
    <property type="evidence" value="ECO:0007669"/>
    <property type="project" value="TreeGrafter"/>
</dbReference>
<keyword evidence="8" id="KW-1185">Reference proteome</keyword>
<evidence type="ECO:0000256" key="1">
    <source>
        <dbReference type="ARBA" id="ARBA00004196"/>
    </source>
</evidence>
<name>A0A0M2KBW4_9GAMM</name>
<comment type="caution">
    <text evidence="7">The sequence shown here is derived from an EMBL/GenBank/DDBJ whole genome shotgun (WGS) entry which is preliminary data.</text>
</comment>
<evidence type="ECO:0000259" key="6">
    <source>
        <dbReference type="Pfam" id="PF00496"/>
    </source>
</evidence>
<dbReference type="GO" id="GO:0015833">
    <property type="term" value="P:peptide transport"/>
    <property type="evidence" value="ECO:0007669"/>
    <property type="project" value="TreeGrafter"/>
</dbReference>
<dbReference type="GO" id="GO:1904680">
    <property type="term" value="F:peptide transmembrane transporter activity"/>
    <property type="evidence" value="ECO:0007669"/>
    <property type="project" value="TreeGrafter"/>
</dbReference>
<dbReference type="GO" id="GO:0043190">
    <property type="term" value="C:ATP-binding cassette (ABC) transporter complex"/>
    <property type="evidence" value="ECO:0007669"/>
    <property type="project" value="InterPro"/>
</dbReference>
<dbReference type="FunFam" id="3.90.76.10:FF:000001">
    <property type="entry name" value="Oligopeptide ABC transporter substrate-binding protein"/>
    <property type="match status" value="1"/>
</dbReference>
<dbReference type="PANTHER" id="PTHR30290:SF10">
    <property type="entry name" value="PERIPLASMIC OLIGOPEPTIDE-BINDING PROTEIN-RELATED"/>
    <property type="match status" value="1"/>
</dbReference>
<evidence type="ECO:0000313" key="8">
    <source>
        <dbReference type="Proteomes" id="UP000033924"/>
    </source>
</evidence>
<dbReference type="Gene3D" id="3.40.190.10">
    <property type="entry name" value="Periplasmic binding protein-like II"/>
    <property type="match status" value="1"/>
</dbReference>
<dbReference type="PATRIC" id="fig|65700.7.peg.4467"/>
<dbReference type="SUPFAM" id="SSF53850">
    <property type="entry name" value="Periplasmic binding protein-like II"/>
    <property type="match status" value="1"/>
</dbReference>
<dbReference type="Proteomes" id="UP000033924">
    <property type="component" value="Unassembled WGS sequence"/>
</dbReference>
<dbReference type="FunFam" id="3.10.105.10:FF:000001">
    <property type="entry name" value="Oligopeptide ABC transporter, oligopeptide-binding protein"/>
    <property type="match status" value="1"/>
</dbReference>
<protein>
    <submittedName>
        <fullName evidence="7">Peptide ABC transporter substrate-binding protein</fullName>
    </submittedName>
</protein>
<feature type="chain" id="PRO_5005636007" evidence="5">
    <location>
        <begin position="29"/>
        <end position="542"/>
    </location>
</feature>
<feature type="domain" description="Solute-binding protein family 5" evidence="6">
    <location>
        <begin position="84"/>
        <end position="463"/>
    </location>
</feature>
<dbReference type="RefSeq" id="WP_016191343.1">
    <property type="nucleotide sequence ID" value="NZ_CP089932.1"/>
</dbReference>
<dbReference type="Pfam" id="PF00496">
    <property type="entry name" value="SBP_bac_5"/>
    <property type="match status" value="1"/>
</dbReference>
<evidence type="ECO:0000256" key="5">
    <source>
        <dbReference type="SAM" id="SignalP"/>
    </source>
</evidence>
<evidence type="ECO:0000256" key="4">
    <source>
        <dbReference type="ARBA" id="ARBA00022729"/>
    </source>
</evidence>
<proteinExistence type="inferred from homology"/>
<accession>A0A0M2KBW4</accession>
<dbReference type="InterPro" id="IPR000914">
    <property type="entry name" value="SBP_5_dom"/>
</dbReference>
<evidence type="ECO:0000313" key="7">
    <source>
        <dbReference type="EMBL" id="KKF36875.1"/>
    </source>
</evidence>
<dbReference type="STRING" id="65700.SY86_17895"/>
<evidence type="ECO:0000256" key="2">
    <source>
        <dbReference type="ARBA" id="ARBA00005695"/>
    </source>
</evidence>
<dbReference type="AlphaFoldDB" id="A0A0M2KBW4"/>
<dbReference type="Gene3D" id="3.90.76.10">
    <property type="entry name" value="Dipeptide-binding Protein, Domain 1"/>
    <property type="match status" value="1"/>
</dbReference>
<dbReference type="PIRSF" id="PIRSF002741">
    <property type="entry name" value="MppA"/>
    <property type="match status" value="1"/>
</dbReference>
<comment type="similarity">
    <text evidence="2">Belongs to the bacterial solute-binding protein 5 family.</text>
</comment>
<dbReference type="InterPro" id="IPR030678">
    <property type="entry name" value="Peptide/Ni-bd"/>
</dbReference>
<comment type="subcellular location">
    <subcellularLocation>
        <location evidence="1">Cell envelope</location>
    </subcellularLocation>
</comment>
<keyword evidence="4 5" id="KW-0732">Signal</keyword>